<feature type="coiled-coil region" evidence="1">
    <location>
        <begin position="6"/>
        <end position="33"/>
    </location>
</feature>
<evidence type="ECO:0000313" key="4">
    <source>
        <dbReference type="WBParaSite" id="nRc.2.0.1.t09894-RA"/>
    </source>
</evidence>
<keyword evidence="3" id="KW-1185">Reference proteome</keyword>
<sequence>MLDRELYRVTKKMERLEKQLEVVTRQRDDAVVKLTEFELFPKEEKEKIAVLRQIPDCPAETERPPSKISTGSDGMESTESNDENLPTPRGIKDQTFTLTRKSILDNIENTSAVNKSTQEMKDKCKQQ</sequence>
<evidence type="ECO:0000256" key="2">
    <source>
        <dbReference type="SAM" id="MobiDB-lite"/>
    </source>
</evidence>
<protein>
    <submittedName>
        <fullName evidence="4">Uncharacterized protein</fullName>
    </submittedName>
</protein>
<accession>A0A915I6X7</accession>
<proteinExistence type="predicted"/>
<name>A0A915I6X7_ROMCU</name>
<feature type="compositionally biased region" description="Polar residues" evidence="2">
    <location>
        <begin position="67"/>
        <end position="78"/>
    </location>
</feature>
<evidence type="ECO:0000256" key="1">
    <source>
        <dbReference type="SAM" id="Coils"/>
    </source>
</evidence>
<reference evidence="4" key="1">
    <citation type="submission" date="2022-11" db="UniProtKB">
        <authorList>
            <consortium name="WormBaseParasite"/>
        </authorList>
    </citation>
    <scope>IDENTIFICATION</scope>
</reference>
<evidence type="ECO:0000313" key="3">
    <source>
        <dbReference type="Proteomes" id="UP000887565"/>
    </source>
</evidence>
<dbReference type="Proteomes" id="UP000887565">
    <property type="component" value="Unplaced"/>
</dbReference>
<dbReference type="WBParaSite" id="nRc.2.0.1.t09894-RA">
    <property type="protein sequence ID" value="nRc.2.0.1.t09894-RA"/>
    <property type="gene ID" value="nRc.2.0.1.g09894"/>
</dbReference>
<keyword evidence="1" id="KW-0175">Coiled coil</keyword>
<organism evidence="3 4">
    <name type="scientific">Romanomermis culicivorax</name>
    <name type="common">Nematode worm</name>
    <dbReference type="NCBI Taxonomy" id="13658"/>
    <lineage>
        <taxon>Eukaryota</taxon>
        <taxon>Metazoa</taxon>
        <taxon>Ecdysozoa</taxon>
        <taxon>Nematoda</taxon>
        <taxon>Enoplea</taxon>
        <taxon>Dorylaimia</taxon>
        <taxon>Mermithida</taxon>
        <taxon>Mermithoidea</taxon>
        <taxon>Mermithidae</taxon>
        <taxon>Romanomermis</taxon>
    </lineage>
</organism>
<dbReference type="AlphaFoldDB" id="A0A915I6X7"/>
<feature type="region of interest" description="Disordered" evidence="2">
    <location>
        <begin position="53"/>
        <end position="96"/>
    </location>
</feature>